<keyword evidence="8 10" id="KW-0239">DNA-directed DNA polymerase</keyword>
<feature type="domain" description="DNA polymerase III beta sliding clamp central" evidence="12">
    <location>
        <begin position="130"/>
        <end position="244"/>
    </location>
</feature>
<evidence type="ECO:0000256" key="4">
    <source>
        <dbReference type="ARBA" id="ARBA00022490"/>
    </source>
</evidence>
<evidence type="ECO:0000256" key="8">
    <source>
        <dbReference type="ARBA" id="ARBA00022932"/>
    </source>
</evidence>
<keyword evidence="6 10" id="KW-0548">Nucleotidyltransferase</keyword>
<evidence type="ECO:0000313" key="15">
    <source>
        <dbReference type="Proteomes" id="UP001597337"/>
    </source>
</evidence>
<keyword evidence="5 10" id="KW-0808">Transferase</keyword>
<proteinExistence type="inferred from homology"/>
<dbReference type="PANTHER" id="PTHR30478:SF0">
    <property type="entry name" value="BETA SLIDING CLAMP"/>
    <property type="match status" value="1"/>
</dbReference>
<dbReference type="EMBL" id="JBHUHX010000036">
    <property type="protein sequence ID" value="MFD2112827.1"/>
    <property type="molecule type" value="Genomic_DNA"/>
</dbReference>
<dbReference type="Pfam" id="PF02767">
    <property type="entry name" value="DNA_pol3_beta_2"/>
    <property type="match status" value="1"/>
</dbReference>
<accession>A0ABW4Y9N0</accession>
<organism evidence="14 15">
    <name type="scientific">Thiorhodococcus fuscus</name>
    <dbReference type="NCBI Taxonomy" id="527200"/>
    <lineage>
        <taxon>Bacteria</taxon>
        <taxon>Pseudomonadati</taxon>
        <taxon>Pseudomonadota</taxon>
        <taxon>Gammaproteobacteria</taxon>
        <taxon>Chromatiales</taxon>
        <taxon>Chromatiaceae</taxon>
        <taxon>Thiorhodococcus</taxon>
    </lineage>
</organism>
<comment type="subunit">
    <text evidence="10">Forms a ring-shaped head-to-tail homodimer around DNA.</text>
</comment>
<dbReference type="Proteomes" id="UP001597337">
    <property type="component" value="Unassembled WGS sequence"/>
</dbReference>
<dbReference type="Pfam" id="PF02768">
    <property type="entry name" value="DNA_pol3_beta_3"/>
    <property type="match status" value="1"/>
</dbReference>
<dbReference type="Gene3D" id="3.70.10.10">
    <property type="match status" value="1"/>
</dbReference>
<feature type="domain" description="DNA polymerase III beta sliding clamp C-terminal" evidence="13">
    <location>
        <begin position="247"/>
        <end position="366"/>
    </location>
</feature>
<name>A0ABW4Y9N0_9GAMM</name>
<keyword evidence="7 10" id="KW-0235">DNA replication</keyword>
<dbReference type="CDD" id="cd00140">
    <property type="entry name" value="beta_clamp"/>
    <property type="match status" value="1"/>
</dbReference>
<evidence type="ECO:0000259" key="13">
    <source>
        <dbReference type="Pfam" id="PF02768"/>
    </source>
</evidence>
<evidence type="ECO:0000256" key="7">
    <source>
        <dbReference type="ARBA" id="ARBA00022705"/>
    </source>
</evidence>
<evidence type="ECO:0000256" key="6">
    <source>
        <dbReference type="ARBA" id="ARBA00022695"/>
    </source>
</evidence>
<evidence type="ECO:0000256" key="5">
    <source>
        <dbReference type="ARBA" id="ARBA00022679"/>
    </source>
</evidence>
<feature type="domain" description="DNA polymerase III beta sliding clamp N-terminal" evidence="11">
    <location>
        <begin position="1"/>
        <end position="118"/>
    </location>
</feature>
<evidence type="ECO:0000256" key="10">
    <source>
        <dbReference type="PIRNR" id="PIRNR000804"/>
    </source>
</evidence>
<dbReference type="SUPFAM" id="SSF55979">
    <property type="entry name" value="DNA clamp"/>
    <property type="match status" value="3"/>
</dbReference>
<dbReference type="PANTHER" id="PTHR30478">
    <property type="entry name" value="DNA POLYMERASE III SUBUNIT BETA"/>
    <property type="match status" value="1"/>
</dbReference>
<gene>
    <name evidence="14" type="primary">dnaN</name>
    <name evidence="14" type="ORF">ACFSJC_13345</name>
</gene>
<dbReference type="SMART" id="SM00480">
    <property type="entry name" value="POL3Bc"/>
    <property type="match status" value="1"/>
</dbReference>
<comment type="function">
    <text evidence="10">Confers DNA tethering and processivity to DNA polymerases and other proteins. Acts as a clamp, forming a ring around DNA (a reaction catalyzed by the clamp-loading complex) which diffuses in an ATP-independent manner freely and bidirectionally along dsDNA. Initially characterized for its ability to contact the catalytic subunit of DNA polymerase III (Pol III), a complex, multichain enzyme responsible for most of the replicative synthesis in bacteria; Pol III exhibits 3'-5' exonuclease proofreading activity. The beta chain is required for initiation of replication as well as for processivity of DNA replication.</text>
</comment>
<dbReference type="NCBIfam" id="TIGR00663">
    <property type="entry name" value="dnan"/>
    <property type="match status" value="1"/>
</dbReference>
<dbReference type="RefSeq" id="WP_386027413.1">
    <property type="nucleotide sequence ID" value="NZ_JBHUHX010000036.1"/>
</dbReference>
<dbReference type="Gene3D" id="3.10.150.10">
    <property type="entry name" value="DNA Polymerase III, subunit A, domain 2"/>
    <property type="match status" value="1"/>
</dbReference>
<dbReference type="GO" id="GO:0003887">
    <property type="term" value="F:DNA-directed DNA polymerase activity"/>
    <property type="evidence" value="ECO:0007669"/>
    <property type="project" value="UniProtKB-EC"/>
</dbReference>
<sequence>MEFVVNRDTLWPIVGRVIGVVERRQTLPILGNLMVTARDGLVRFTGSDQEVEVTAECAADVSEEGETTVPGRKLADICRSLDEGTDIRFMTKNDRCVLTAGRGRFALGVLSATDYPLMEVEQGGRGIPLAEGVLKRLLEKTAFAMAQQDVRYYLNGLLVEFQGTSMTAVATDGHRLARYRVRLGDADLGEARQVIVPSKTVLELKRLLGNTEEVVDFSVGTKSVRIAVGQTTMVSKLVDGRYPDYERVIPHSLDKTTILNKDELKSALSRTAILSNEKYRGVRLAFDEGVLRLLAHNPEQEEAEEEIESDYSGASISIGFNVAYLMDVLNAIDAEKVQVQFQDANSSSIWRGLDSEDETYVVMPMRL</sequence>
<protein>
    <recommendedName>
        <fullName evidence="3 10">Beta sliding clamp</fullName>
    </recommendedName>
</protein>
<comment type="caution">
    <text evidence="14">The sequence shown here is derived from an EMBL/GenBank/DDBJ whole genome shotgun (WGS) entry which is preliminary data.</text>
</comment>
<dbReference type="PIRSF" id="PIRSF000804">
    <property type="entry name" value="DNA_pol_III_b"/>
    <property type="match status" value="1"/>
</dbReference>
<reference evidence="15" key="1">
    <citation type="journal article" date="2019" name="Int. J. Syst. Evol. Microbiol.">
        <title>The Global Catalogue of Microorganisms (GCM) 10K type strain sequencing project: providing services to taxonomists for standard genome sequencing and annotation.</title>
        <authorList>
            <consortium name="The Broad Institute Genomics Platform"/>
            <consortium name="The Broad Institute Genome Sequencing Center for Infectious Disease"/>
            <person name="Wu L."/>
            <person name="Ma J."/>
        </authorList>
    </citation>
    <scope>NUCLEOTIDE SEQUENCE [LARGE SCALE GENOMIC DNA]</scope>
    <source>
        <strain evidence="15">KACC 12597</strain>
    </source>
</reference>
<evidence type="ECO:0000313" key="14">
    <source>
        <dbReference type="EMBL" id="MFD2112827.1"/>
    </source>
</evidence>
<comment type="subcellular location">
    <subcellularLocation>
        <location evidence="1 10">Cytoplasm</location>
    </subcellularLocation>
</comment>
<evidence type="ECO:0000259" key="11">
    <source>
        <dbReference type="Pfam" id="PF00712"/>
    </source>
</evidence>
<dbReference type="InterPro" id="IPR046938">
    <property type="entry name" value="DNA_clamp_sf"/>
</dbReference>
<evidence type="ECO:0000256" key="9">
    <source>
        <dbReference type="ARBA" id="ARBA00023125"/>
    </source>
</evidence>
<evidence type="ECO:0000256" key="3">
    <source>
        <dbReference type="ARBA" id="ARBA00021035"/>
    </source>
</evidence>
<evidence type="ECO:0000256" key="1">
    <source>
        <dbReference type="ARBA" id="ARBA00004496"/>
    </source>
</evidence>
<dbReference type="InterPro" id="IPR022634">
    <property type="entry name" value="DNA_polIII_beta_N"/>
</dbReference>
<dbReference type="Pfam" id="PF00712">
    <property type="entry name" value="DNA_pol3_beta"/>
    <property type="match status" value="1"/>
</dbReference>
<dbReference type="InterPro" id="IPR001001">
    <property type="entry name" value="DNA_polIII_beta"/>
</dbReference>
<keyword evidence="15" id="KW-1185">Reference proteome</keyword>
<dbReference type="InterPro" id="IPR022635">
    <property type="entry name" value="DNA_polIII_beta_C"/>
</dbReference>
<comment type="similarity">
    <text evidence="2 10">Belongs to the beta sliding clamp family.</text>
</comment>
<dbReference type="InterPro" id="IPR022637">
    <property type="entry name" value="DNA_polIII_beta_cen"/>
</dbReference>
<evidence type="ECO:0000259" key="12">
    <source>
        <dbReference type="Pfam" id="PF02767"/>
    </source>
</evidence>
<evidence type="ECO:0000256" key="2">
    <source>
        <dbReference type="ARBA" id="ARBA00010752"/>
    </source>
</evidence>
<keyword evidence="4 10" id="KW-0963">Cytoplasm</keyword>
<keyword evidence="9" id="KW-0238">DNA-binding</keyword>